<dbReference type="SMART" id="SM00176">
    <property type="entry name" value="RAN"/>
    <property type="match status" value="1"/>
</dbReference>
<dbReference type="EMBL" id="LXWW01000114">
    <property type="protein sequence ID" value="OAO15836.1"/>
    <property type="molecule type" value="Genomic_DNA"/>
</dbReference>
<gene>
    <name evidence="3" type="ORF">AV274_2442</name>
</gene>
<protein>
    <submittedName>
        <fullName evidence="3">Rab6b</fullName>
    </submittedName>
</protein>
<keyword evidence="2" id="KW-0342">GTP-binding</keyword>
<dbReference type="PRINTS" id="PR00449">
    <property type="entry name" value="RASTRNSFRMNG"/>
</dbReference>
<dbReference type="CDD" id="cd01861">
    <property type="entry name" value="Rab6"/>
    <property type="match status" value="1"/>
</dbReference>
<reference evidence="3 4" key="1">
    <citation type="submission" date="2016-05" db="EMBL/GenBank/DDBJ databases">
        <title>Nuclear genome of Blastocystis sp. subtype 1 NandII.</title>
        <authorList>
            <person name="Gentekaki E."/>
            <person name="Curtis B."/>
            <person name="Stairs C."/>
            <person name="Eme L."/>
            <person name="Herman E."/>
            <person name="Klimes V."/>
            <person name="Arias M.C."/>
            <person name="Elias M."/>
            <person name="Hilliou F."/>
            <person name="Klute M."/>
            <person name="Malik S.-B."/>
            <person name="Pightling A."/>
            <person name="Rachubinski R."/>
            <person name="Salas D."/>
            <person name="Schlacht A."/>
            <person name="Suga H."/>
            <person name="Archibald J."/>
            <person name="Ball S.G."/>
            <person name="Clark G."/>
            <person name="Dacks J."/>
            <person name="Van Der Giezen M."/>
            <person name="Tsaousis A."/>
            <person name="Roger A."/>
        </authorList>
    </citation>
    <scope>NUCLEOTIDE SEQUENCE [LARGE SCALE GENOMIC DNA]</scope>
    <source>
        <strain evidence="4">ATCC 50177 / NandII</strain>
    </source>
</reference>
<evidence type="ECO:0000313" key="3">
    <source>
        <dbReference type="EMBL" id="OAO15836.1"/>
    </source>
</evidence>
<dbReference type="Pfam" id="PF00071">
    <property type="entry name" value="Ras"/>
    <property type="match status" value="1"/>
</dbReference>
<dbReference type="PROSITE" id="PS51420">
    <property type="entry name" value="RHO"/>
    <property type="match status" value="1"/>
</dbReference>
<dbReference type="SUPFAM" id="SSF52540">
    <property type="entry name" value="P-loop containing nucleoside triphosphate hydrolases"/>
    <property type="match status" value="1"/>
</dbReference>
<evidence type="ECO:0000313" key="4">
    <source>
        <dbReference type="Proteomes" id="UP000078348"/>
    </source>
</evidence>
<proteinExistence type="predicted"/>
<dbReference type="SMART" id="SM00175">
    <property type="entry name" value="RAB"/>
    <property type="match status" value="1"/>
</dbReference>
<dbReference type="InterPro" id="IPR027417">
    <property type="entry name" value="P-loop_NTPase"/>
</dbReference>
<dbReference type="PROSITE" id="PS51421">
    <property type="entry name" value="RAS"/>
    <property type="match status" value="1"/>
</dbReference>
<dbReference type="GO" id="GO:0003924">
    <property type="term" value="F:GTPase activity"/>
    <property type="evidence" value="ECO:0007669"/>
    <property type="project" value="InterPro"/>
</dbReference>
<dbReference type="AlphaFoldDB" id="A0A196SHQ1"/>
<dbReference type="NCBIfam" id="TIGR00231">
    <property type="entry name" value="small_GTP"/>
    <property type="match status" value="1"/>
</dbReference>
<evidence type="ECO:0000256" key="2">
    <source>
        <dbReference type="ARBA" id="ARBA00023134"/>
    </source>
</evidence>
<dbReference type="FunFam" id="3.40.50.300:FF:000823">
    <property type="entry name" value="Small GTPase RAB, putative"/>
    <property type="match status" value="1"/>
</dbReference>
<dbReference type="InterPro" id="IPR001806">
    <property type="entry name" value="Small_GTPase"/>
</dbReference>
<dbReference type="STRING" id="478820.A0A196SHQ1"/>
<dbReference type="SMART" id="SM00174">
    <property type="entry name" value="RHO"/>
    <property type="match status" value="1"/>
</dbReference>
<comment type="caution">
    <text evidence="3">The sequence shown here is derived from an EMBL/GenBank/DDBJ whole genome shotgun (WGS) entry which is preliminary data.</text>
</comment>
<dbReference type="SMART" id="SM00173">
    <property type="entry name" value="RAS"/>
    <property type="match status" value="1"/>
</dbReference>
<dbReference type="Gene3D" id="3.40.50.300">
    <property type="entry name" value="P-loop containing nucleotide triphosphate hydrolases"/>
    <property type="match status" value="1"/>
</dbReference>
<dbReference type="PANTHER" id="PTHR47977">
    <property type="entry name" value="RAS-RELATED PROTEIN RAB"/>
    <property type="match status" value="1"/>
</dbReference>
<keyword evidence="4" id="KW-1185">Reference proteome</keyword>
<sequence length="209" mass="23526">MESTIVECQTKQSPLEKYKCVLLGDAGAGKTSIITRFMYDSYDPIYQSTIGIDFLSKTISIGDRPVRLQLWDTAGQERFRSLIPSYIRDSSMAIIVYDISSERSFGNVHLWYDDVKQQRDDIEVVIVGNKSDLEGKRVIPTERGQTLAKELGCQFVETSAKCGTNVDTIFKELLTRLPSRPAHLLDDGKKYIRVKVDVPNEKSASSCNC</sequence>
<dbReference type="Proteomes" id="UP000078348">
    <property type="component" value="Unassembled WGS sequence"/>
</dbReference>
<dbReference type="InterPro" id="IPR005225">
    <property type="entry name" value="Small_GTP-bd"/>
</dbReference>
<keyword evidence="1" id="KW-0547">Nucleotide-binding</keyword>
<accession>A0A196SHQ1</accession>
<name>A0A196SHQ1_BLAHN</name>
<evidence type="ECO:0000256" key="1">
    <source>
        <dbReference type="ARBA" id="ARBA00022741"/>
    </source>
</evidence>
<dbReference type="OrthoDB" id="9989112at2759"/>
<dbReference type="PROSITE" id="PS51419">
    <property type="entry name" value="RAB"/>
    <property type="match status" value="1"/>
</dbReference>
<dbReference type="GO" id="GO:0005525">
    <property type="term" value="F:GTP binding"/>
    <property type="evidence" value="ECO:0007669"/>
    <property type="project" value="UniProtKB-KW"/>
</dbReference>
<organism evidence="3 4">
    <name type="scientific">Blastocystis sp. subtype 1 (strain ATCC 50177 / NandII)</name>
    <dbReference type="NCBI Taxonomy" id="478820"/>
    <lineage>
        <taxon>Eukaryota</taxon>
        <taxon>Sar</taxon>
        <taxon>Stramenopiles</taxon>
        <taxon>Bigyra</taxon>
        <taxon>Opalozoa</taxon>
        <taxon>Opalinata</taxon>
        <taxon>Blastocystidae</taxon>
        <taxon>Blastocystis</taxon>
    </lineage>
</organism>
<dbReference type="InterPro" id="IPR050227">
    <property type="entry name" value="Rab"/>
</dbReference>